<dbReference type="AlphaFoldDB" id="M5DZU4"/>
<dbReference type="STRING" id="187493.CN03_15200"/>
<proteinExistence type="predicted"/>
<keyword evidence="1" id="KW-0732">Signal</keyword>
<evidence type="ECO:0008006" key="4">
    <source>
        <dbReference type="Google" id="ProtNLM"/>
    </source>
</evidence>
<evidence type="ECO:0000256" key="1">
    <source>
        <dbReference type="SAM" id="SignalP"/>
    </source>
</evidence>
<evidence type="ECO:0000313" key="2">
    <source>
        <dbReference type="EMBL" id="CCU71009.1"/>
    </source>
</evidence>
<name>M5DZU4_9GAMM</name>
<sequence length="180" mass="19558">MFRFKLISSLLGLLMLPLLVACNDGSKNPKISDPSAADAEMLTVYKSPTCGCCKKWIGHLEAEGFAASVEHPANLDAIKDRYRIANNLRSCHTAVSTQGYVFEGHIPARYIHQFLANPPADAMGLTVPAMPVGSPGMEVGDKFMPYQILLMKKDGSTEVFASVGSMAQQYQPLQQPEAQP</sequence>
<keyword evidence="3" id="KW-1185">Reference proteome</keyword>
<dbReference type="RefSeq" id="WP_015485746.1">
    <property type="nucleotide sequence ID" value="NC_020888.1"/>
</dbReference>
<dbReference type="PROSITE" id="PS51257">
    <property type="entry name" value="PROKAR_LIPOPROTEIN"/>
    <property type="match status" value="1"/>
</dbReference>
<dbReference type="Pfam" id="PF04214">
    <property type="entry name" value="DUF411"/>
    <property type="match status" value="1"/>
</dbReference>
<reference evidence="2 3" key="1">
    <citation type="journal article" date="2013" name="Genome Announc.">
        <title>Genome Sequence of Thalassolituus oleivorans MIL-1 (DSM 14913T).</title>
        <authorList>
            <person name="Golyshin P.N."/>
            <person name="Werner J."/>
            <person name="Chernikova T.N."/>
            <person name="Tran H."/>
            <person name="Ferrer M."/>
            <person name="Yakimov M.M."/>
            <person name="Teeling H."/>
            <person name="Golyshina O.V."/>
        </authorList>
    </citation>
    <scope>NUCLEOTIDE SEQUENCE [LARGE SCALE GENOMIC DNA]</scope>
    <source>
        <strain evidence="2 3">MIL-1</strain>
    </source>
</reference>
<gene>
    <name evidence="2" type="ORF">TOL_0570</name>
</gene>
<dbReference type="GeneID" id="79175547"/>
<dbReference type="InterPro" id="IPR007332">
    <property type="entry name" value="DUF411"/>
</dbReference>
<feature type="chain" id="PRO_5004065791" description="Metal-binding protein" evidence="1">
    <location>
        <begin position="22"/>
        <end position="180"/>
    </location>
</feature>
<protein>
    <recommendedName>
        <fullName evidence="4">Metal-binding protein</fullName>
    </recommendedName>
</protein>
<accession>M5DZU4</accession>
<dbReference type="KEGG" id="tol:TOL_0570"/>
<dbReference type="EMBL" id="HF680312">
    <property type="protein sequence ID" value="CCU71009.1"/>
    <property type="molecule type" value="Genomic_DNA"/>
</dbReference>
<dbReference type="HOGENOM" id="CLU_112034_1_0_6"/>
<dbReference type="eggNOG" id="COG3019">
    <property type="taxonomic scope" value="Bacteria"/>
</dbReference>
<organism evidence="2 3">
    <name type="scientific">Thalassolituus oleivorans MIL-1</name>
    <dbReference type="NCBI Taxonomy" id="1298593"/>
    <lineage>
        <taxon>Bacteria</taxon>
        <taxon>Pseudomonadati</taxon>
        <taxon>Pseudomonadota</taxon>
        <taxon>Gammaproteobacteria</taxon>
        <taxon>Oceanospirillales</taxon>
        <taxon>Oceanospirillaceae</taxon>
        <taxon>Thalassolituus</taxon>
    </lineage>
</organism>
<evidence type="ECO:0000313" key="3">
    <source>
        <dbReference type="Proteomes" id="UP000011866"/>
    </source>
</evidence>
<dbReference type="Proteomes" id="UP000011866">
    <property type="component" value="Chromosome"/>
</dbReference>
<feature type="signal peptide" evidence="1">
    <location>
        <begin position="1"/>
        <end position="21"/>
    </location>
</feature>
<dbReference type="PATRIC" id="fig|1298593.3.peg.544"/>